<dbReference type="InterPro" id="IPR009003">
    <property type="entry name" value="Peptidase_S1_PA"/>
</dbReference>
<proteinExistence type="predicted"/>
<keyword evidence="2" id="KW-1185">Reference proteome</keyword>
<accession>A0A9D4ZBL6</accession>
<name>A0A9D4ZBL6_ADICA</name>
<dbReference type="EMBL" id="JABFUD020000017">
    <property type="protein sequence ID" value="KAI5067660.1"/>
    <property type="molecule type" value="Genomic_DNA"/>
</dbReference>
<evidence type="ECO:0000313" key="1">
    <source>
        <dbReference type="EMBL" id="KAI5067660.1"/>
    </source>
</evidence>
<feature type="non-terminal residue" evidence="1">
    <location>
        <position position="1"/>
    </location>
</feature>
<dbReference type="InterPro" id="IPR043504">
    <property type="entry name" value="Peptidase_S1_PA_chymotrypsin"/>
</dbReference>
<reference evidence="1" key="1">
    <citation type="submission" date="2021-01" db="EMBL/GenBank/DDBJ databases">
        <title>Adiantum capillus-veneris genome.</title>
        <authorList>
            <person name="Fang Y."/>
            <person name="Liao Q."/>
        </authorList>
    </citation>
    <scope>NUCLEOTIDE SEQUENCE</scope>
    <source>
        <strain evidence="1">H3</strain>
        <tissue evidence="1">Leaf</tissue>
    </source>
</reference>
<dbReference type="AlphaFoldDB" id="A0A9D4ZBL6"/>
<dbReference type="OrthoDB" id="10680301at2759"/>
<sequence length="163" mass="18002">LYKFLAVEKAELYRLLYETFESINDGSLICSPGAISNVSNFNCFYKCSTVGGSSGGPVVPTHRPGYMVGIHSGTCPHADFNVATSTDAPAFVNVYSKYVLPSLPPRANSFWLNHDLAPFERWLKKHHLVWQAVKVSTWADELQGWWRVGASAIKAIYSQGLGC</sequence>
<dbReference type="Proteomes" id="UP000886520">
    <property type="component" value="Chromosome 17"/>
</dbReference>
<comment type="caution">
    <text evidence="1">The sequence shown here is derived from an EMBL/GenBank/DDBJ whole genome shotgun (WGS) entry which is preliminary data.</text>
</comment>
<dbReference type="Gene3D" id="2.40.10.10">
    <property type="entry name" value="Trypsin-like serine proteases"/>
    <property type="match status" value="1"/>
</dbReference>
<evidence type="ECO:0000313" key="2">
    <source>
        <dbReference type="Proteomes" id="UP000886520"/>
    </source>
</evidence>
<gene>
    <name evidence="1" type="ORF">GOP47_0018188</name>
</gene>
<protein>
    <submittedName>
        <fullName evidence="1">Uncharacterized protein</fullName>
    </submittedName>
</protein>
<feature type="non-terminal residue" evidence="1">
    <location>
        <position position="163"/>
    </location>
</feature>
<organism evidence="1 2">
    <name type="scientific">Adiantum capillus-veneris</name>
    <name type="common">Maidenhair fern</name>
    <dbReference type="NCBI Taxonomy" id="13818"/>
    <lineage>
        <taxon>Eukaryota</taxon>
        <taxon>Viridiplantae</taxon>
        <taxon>Streptophyta</taxon>
        <taxon>Embryophyta</taxon>
        <taxon>Tracheophyta</taxon>
        <taxon>Polypodiopsida</taxon>
        <taxon>Polypodiidae</taxon>
        <taxon>Polypodiales</taxon>
        <taxon>Pteridineae</taxon>
        <taxon>Pteridaceae</taxon>
        <taxon>Vittarioideae</taxon>
        <taxon>Adiantum</taxon>
    </lineage>
</organism>
<dbReference type="SUPFAM" id="SSF50494">
    <property type="entry name" value="Trypsin-like serine proteases"/>
    <property type="match status" value="1"/>
</dbReference>